<protein>
    <submittedName>
        <fullName evidence="4">Peptidoglycan/xylan/chitin deacetylase (PgdA/CDA1 family)</fullName>
    </submittedName>
</protein>
<dbReference type="Pfam" id="PF01522">
    <property type="entry name" value="Polysacc_deac_1"/>
    <property type="match status" value="1"/>
</dbReference>
<dbReference type="GO" id="GO:0005576">
    <property type="term" value="C:extracellular region"/>
    <property type="evidence" value="ECO:0007669"/>
    <property type="project" value="UniProtKB-SubCell"/>
</dbReference>
<evidence type="ECO:0000313" key="4">
    <source>
        <dbReference type="EMBL" id="TQM66762.1"/>
    </source>
</evidence>
<dbReference type="InterPro" id="IPR002509">
    <property type="entry name" value="NODB_dom"/>
</dbReference>
<dbReference type="Proteomes" id="UP000316706">
    <property type="component" value="Unassembled WGS sequence"/>
</dbReference>
<name>A0A543I845_9ACTN</name>
<dbReference type="GO" id="GO:0016810">
    <property type="term" value="F:hydrolase activity, acting on carbon-nitrogen (but not peptide) bonds"/>
    <property type="evidence" value="ECO:0007669"/>
    <property type="project" value="InterPro"/>
</dbReference>
<dbReference type="PANTHER" id="PTHR34216:SF3">
    <property type="entry name" value="POLY-BETA-1,6-N-ACETYL-D-GLUCOSAMINE N-DEACETYLASE"/>
    <property type="match status" value="1"/>
</dbReference>
<feature type="domain" description="NodB homology" evidence="3">
    <location>
        <begin position="61"/>
        <end position="233"/>
    </location>
</feature>
<gene>
    <name evidence="4" type="ORF">FHX41_0348</name>
</gene>
<sequence>MDPAPLVLMYHSVDHFREDPHLVTVSPARFERQMAWLRARGLRGVGMGELLDARAAGRDRGLVGLTFDDGYADFATRAVPVLLRYGFGATAFVVSGRIGAHNAWDDGPRKPLMTDGQIRTVADAGIEIGSHGRLHVSLPETDDTELREELEESRARLEDLIGAPVNGFAYPYGHAGDREIEAVRAAGYDYACHIRPDAPSRHAVPRAYIGDRDGPLRMRAKVLRHQLRRGSRL</sequence>
<dbReference type="OrthoDB" id="9782872at2"/>
<dbReference type="GO" id="GO:0005975">
    <property type="term" value="P:carbohydrate metabolic process"/>
    <property type="evidence" value="ECO:0007669"/>
    <property type="project" value="InterPro"/>
</dbReference>
<comment type="subcellular location">
    <subcellularLocation>
        <location evidence="1">Secreted</location>
    </subcellularLocation>
</comment>
<accession>A0A543I845</accession>
<keyword evidence="2" id="KW-0732">Signal</keyword>
<evidence type="ECO:0000256" key="2">
    <source>
        <dbReference type="ARBA" id="ARBA00022729"/>
    </source>
</evidence>
<evidence type="ECO:0000259" key="3">
    <source>
        <dbReference type="PROSITE" id="PS51677"/>
    </source>
</evidence>
<dbReference type="AlphaFoldDB" id="A0A543I845"/>
<dbReference type="InterPro" id="IPR011330">
    <property type="entry name" value="Glyco_hydro/deAcase_b/a-brl"/>
</dbReference>
<evidence type="ECO:0000313" key="5">
    <source>
        <dbReference type="Proteomes" id="UP000316706"/>
    </source>
</evidence>
<dbReference type="Gene3D" id="3.20.20.370">
    <property type="entry name" value="Glycoside hydrolase/deacetylase"/>
    <property type="match status" value="1"/>
</dbReference>
<proteinExistence type="predicted"/>
<comment type="caution">
    <text evidence="4">The sequence shown here is derived from an EMBL/GenBank/DDBJ whole genome shotgun (WGS) entry which is preliminary data.</text>
</comment>
<dbReference type="RefSeq" id="WP_141965858.1">
    <property type="nucleotide sequence ID" value="NZ_VFPO01000001.1"/>
</dbReference>
<dbReference type="PANTHER" id="PTHR34216">
    <property type="match status" value="1"/>
</dbReference>
<keyword evidence="5" id="KW-1185">Reference proteome</keyword>
<dbReference type="PROSITE" id="PS51677">
    <property type="entry name" value="NODB"/>
    <property type="match status" value="1"/>
</dbReference>
<dbReference type="CDD" id="cd10918">
    <property type="entry name" value="CE4_NodB_like_5s_6s"/>
    <property type="match status" value="1"/>
</dbReference>
<dbReference type="InterPro" id="IPR051398">
    <property type="entry name" value="Polysacch_Deacetylase"/>
</dbReference>
<dbReference type="EMBL" id="VFPO01000001">
    <property type="protein sequence ID" value="TQM66762.1"/>
    <property type="molecule type" value="Genomic_DNA"/>
</dbReference>
<dbReference type="SUPFAM" id="SSF88713">
    <property type="entry name" value="Glycoside hydrolase/deacetylase"/>
    <property type="match status" value="1"/>
</dbReference>
<evidence type="ECO:0000256" key="1">
    <source>
        <dbReference type="ARBA" id="ARBA00004613"/>
    </source>
</evidence>
<reference evidence="4 5" key="1">
    <citation type="submission" date="2019-06" db="EMBL/GenBank/DDBJ databases">
        <title>Sequencing the genomes of 1000 actinobacteria strains.</title>
        <authorList>
            <person name="Klenk H.-P."/>
        </authorList>
    </citation>
    <scope>NUCLEOTIDE SEQUENCE [LARGE SCALE GENOMIC DNA]</scope>
    <source>
        <strain evidence="4 5">DSM 45043</strain>
    </source>
</reference>
<organism evidence="4 5">
    <name type="scientific">Actinomadura hallensis</name>
    <dbReference type="NCBI Taxonomy" id="337895"/>
    <lineage>
        <taxon>Bacteria</taxon>
        <taxon>Bacillati</taxon>
        <taxon>Actinomycetota</taxon>
        <taxon>Actinomycetes</taxon>
        <taxon>Streptosporangiales</taxon>
        <taxon>Thermomonosporaceae</taxon>
        <taxon>Actinomadura</taxon>
    </lineage>
</organism>